<reference evidence="4" key="1">
    <citation type="submission" date="2016-08" db="EMBL/GenBank/DDBJ databases">
        <authorList>
            <person name="Varghese N."/>
            <person name="Submissions Spin"/>
        </authorList>
    </citation>
    <scope>NUCLEOTIDE SEQUENCE [LARGE SCALE GENOMIC DNA]</scope>
    <source>
        <strain evidence="4">R-53144</strain>
    </source>
</reference>
<dbReference type="Proteomes" id="UP000199698">
    <property type="component" value="Unassembled WGS sequence"/>
</dbReference>
<evidence type="ECO:0000313" key="4">
    <source>
        <dbReference type="Proteomes" id="UP000199698"/>
    </source>
</evidence>
<proteinExistence type="predicted"/>
<dbReference type="EMBL" id="FMBA01000005">
    <property type="protein sequence ID" value="SCB82696.1"/>
    <property type="molecule type" value="Genomic_DNA"/>
</dbReference>
<dbReference type="Pfam" id="PF10088">
    <property type="entry name" value="DUF2326"/>
    <property type="match status" value="1"/>
</dbReference>
<dbReference type="RefSeq" id="WP_091120316.1">
    <property type="nucleotide sequence ID" value="NZ_FMBA01000005.1"/>
</dbReference>
<evidence type="ECO:0000256" key="1">
    <source>
        <dbReference type="SAM" id="Coils"/>
    </source>
</evidence>
<sequence length="593" mass="69995">MKLSKLYSNKPDLFETIIFSSGLNVIQAEIRLPENKKKDTHNLGKSTLGKLLDFCFLSQKKSEFFLFKHEQLFNQFVFFLELELEDGSYLTIRRGVTNAARISIKKHNDSHQDFTQLTNWDHENVPFDKAKEILDSILNFYCLKPWPYRKILGYLLRSQDDYRNVFQLRKFASKHKDWKPFLAHILGFNSDLITKHYELESQLKDARNREDIVQKELGGSIEDISRIDGLLLLKQQDVNERQRLLDQFDFHSVDQVKTKKLIDELDLKIATLNKRRYSLEFNRKKIELSLQKQQILFDPDKAESLYKEVGILFPKQLKKDFNQLIKFNRAITEERHKYLKEELSSIKKELIDINQTLLQLGEERTQTLSFLGETDIFDKYKQISNDLITLKADIAFLERQKEFIHKLQELRTEIRQLNKKYQKIQIDMEKDLEMQNKQETSLFSEIRLYFSRIIEDVISRKALLNVKINREGHLDFSADILDEAGCSTSADDGHTYKKLLCVAFDLAILRAHLKDNFPRFVYHDGIFESLDDRTKINLLNVIRQYSILDIQQIITVIDSDIPLDNNIFFNKNEIALVLHDEGIQGRLFKLPSW</sequence>
<feature type="domain" description="DUF2326" evidence="2">
    <location>
        <begin position="454"/>
        <end position="590"/>
    </location>
</feature>
<evidence type="ECO:0000259" key="2">
    <source>
        <dbReference type="Pfam" id="PF10088"/>
    </source>
</evidence>
<name>A0A1C3ZKD5_9GAMM</name>
<feature type="coiled-coil region" evidence="1">
    <location>
        <begin position="380"/>
        <end position="434"/>
    </location>
</feature>
<protein>
    <submittedName>
        <fullName evidence="3">Uncharacterized protein YydD, contains DUF2326 domain</fullName>
    </submittedName>
</protein>
<evidence type="ECO:0000313" key="3">
    <source>
        <dbReference type="EMBL" id="SCB82696.1"/>
    </source>
</evidence>
<keyword evidence="4" id="KW-1185">Reference proteome</keyword>
<accession>A0A1C3ZKD5</accession>
<dbReference type="OrthoDB" id="7888902at2"/>
<dbReference type="InterPro" id="IPR018760">
    <property type="entry name" value="DUF2326"/>
</dbReference>
<keyword evidence="1" id="KW-0175">Coiled coil</keyword>
<dbReference type="AlphaFoldDB" id="A0A1C3ZKD5"/>
<dbReference type="STRING" id="1798183.GA0061080_100535"/>
<organism evidence="3 4">
    <name type="scientific">Gilliamella intestini</name>
    <dbReference type="NCBI Taxonomy" id="1798183"/>
    <lineage>
        <taxon>Bacteria</taxon>
        <taxon>Pseudomonadati</taxon>
        <taxon>Pseudomonadota</taxon>
        <taxon>Gammaproteobacteria</taxon>
        <taxon>Orbales</taxon>
        <taxon>Orbaceae</taxon>
        <taxon>Gilliamella</taxon>
    </lineage>
</organism>
<gene>
    <name evidence="3" type="ORF">GA0061080_100535</name>
</gene>